<dbReference type="PROSITE" id="PS51387">
    <property type="entry name" value="FAD_PCMH"/>
    <property type="match status" value="1"/>
</dbReference>
<dbReference type="Pfam" id="PF08031">
    <property type="entry name" value="BBE"/>
    <property type="match status" value="1"/>
</dbReference>
<dbReference type="PROSITE" id="PS00862">
    <property type="entry name" value="OX2_COVAL_FAD"/>
    <property type="match status" value="1"/>
</dbReference>
<protein>
    <submittedName>
        <fullName evidence="7">FAD/FMN-containing dehydrogenase</fullName>
    </submittedName>
</protein>
<keyword evidence="3" id="KW-0285">Flavoprotein</keyword>
<proteinExistence type="inferred from homology"/>
<evidence type="ECO:0000256" key="3">
    <source>
        <dbReference type="ARBA" id="ARBA00022630"/>
    </source>
</evidence>
<feature type="domain" description="FAD-binding PCMH-type" evidence="6">
    <location>
        <begin position="40"/>
        <end position="211"/>
    </location>
</feature>
<dbReference type="InterPro" id="IPR016166">
    <property type="entry name" value="FAD-bd_PCMH"/>
</dbReference>
<dbReference type="SUPFAM" id="SSF55103">
    <property type="entry name" value="FAD-linked oxidases, C-terminal domain"/>
    <property type="match status" value="1"/>
</dbReference>
<dbReference type="InterPro" id="IPR016169">
    <property type="entry name" value="FAD-bd_PCMH_sub2"/>
</dbReference>
<dbReference type="InterPro" id="IPR050416">
    <property type="entry name" value="FAD-linked_Oxidoreductase"/>
</dbReference>
<evidence type="ECO:0000256" key="1">
    <source>
        <dbReference type="ARBA" id="ARBA00001974"/>
    </source>
</evidence>
<dbReference type="InterPro" id="IPR016164">
    <property type="entry name" value="FAD-linked_Oxase-like_C"/>
</dbReference>
<organism evidence="7 8">
    <name type="scientific">Amycolatopsis thermophila</name>
    <dbReference type="NCBI Taxonomy" id="206084"/>
    <lineage>
        <taxon>Bacteria</taxon>
        <taxon>Bacillati</taxon>
        <taxon>Actinomycetota</taxon>
        <taxon>Actinomycetes</taxon>
        <taxon>Pseudonocardiales</taxon>
        <taxon>Pseudonocardiaceae</taxon>
        <taxon>Amycolatopsis</taxon>
    </lineage>
</organism>
<keyword evidence="5" id="KW-0560">Oxidoreductase</keyword>
<comment type="cofactor">
    <cofactor evidence="1">
        <name>FAD</name>
        <dbReference type="ChEBI" id="CHEBI:57692"/>
    </cofactor>
</comment>
<evidence type="ECO:0000256" key="4">
    <source>
        <dbReference type="ARBA" id="ARBA00022827"/>
    </source>
</evidence>
<keyword evidence="4" id="KW-0274">FAD</keyword>
<dbReference type="Gene3D" id="3.40.462.20">
    <property type="match status" value="1"/>
</dbReference>
<evidence type="ECO:0000259" key="6">
    <source>
        <dbReference type="PROSITE" id="PS51387"/>
    </source>
</evidence>
<accession>A0ABU0EWV1</accession>
<comment type="caution">
    <text evidence="7">The sequence shown here is derived from an EMBL/GenBank/DDBJ whole genome shotgun (WGS) entry which is preliminary data.</text>
</comment>
<dbReference type="InterPro" id="IPR036318">
    <property type="entry name" value="FAD-bd_PCMH-like_sf"/>
</dbReference>
<dbReference type="Pfam" id="PF01565">
    <property type="entry name" value="FAD_binding_4"/>
    <property type="match status" value="1"/>
</dbReference>
<evidence type="ECO:0000313" key="7">
    <source>
        <dbReference type="EMBL" id="MDQ0379360.1"/>
    </source>
</evidence>
<dbReference type="InterPro" id="IPR012951">
    <property type="entry name" value="BBE"/>
</dbReference>
<dbReference type="Gene3D" id="3.30.465.10">
    <property type="match status" value="1"/>
</dbReference>
<sequence>MTDHLIEPAAVERLRSDFDGRIVTELDDDYEDVRGVFNSMLTARPRVVAQCATVADVKAALRYATENGLPVAVRGGGHSVAGACLVDGGLVVDLRRLNAVVVDPETQTAKVGGGAVWSEFDRACQPHGLATTGGRVSTTGVAGLTLGGGSGWIERKFGLACDNLLAVDLVTADGREVTASEQENPDLFWALHGGGGNFGVATELTFRLHEVPEFSIALLLWPADQGRAVAGVYRDLIRTAPEDVGGALLFMTGPPEEFVPGHLVGQLCCGVLVTHLGPETALHDVIGPLLATAPQGQVIADVPYADLQCMLDDPPGFRNYWSDENLRELPDEALDRFCERAYDMVTPSPSQQVLLPWGGAVGRGREWPGFNRDSQWAVHPLGLWAAPADDERAIAWARNLRADMKPWATGDVYLNFIGNEGTDRIVAGYGEENYRRLQRVKAEFDPHNVFNRWHAIEPA</sequence>
<dbReference type="SUPFAM" id="SSF56176">
    <property type="entry name" value="FAD-binding/transporter-associated domain-like"/>
    <property type="match status" value="1"/>
</dbReference>
<dbReference type="Gene3D" id="3.30.43.10">
    <property type="entry name" value="Uridine Diphospho-n-acetylenolpyruvylglucosamine Reductase, domain 2"/>
    <property type="match status" value="1"/>
</dbReference>
<dbReference type="Proteomes" id="UP001229651">
    <property type="component" value="Unassembled WGS sequence"/>
</dbReference>
<dbReference type="PANTHER" id="PTHR42973">
    <property type="entry name" value="BINDING OXIDOREDUCTASE, PUTATIVE (AFU_ORTHOLOGUE AFUA_1G17690)-RELATED"/>
    <property type="match status" value="1"/>
</dbReference>
<dbReference type="EMBL" id="JAUSUT010000001">
    <property type="protein sequence ID" value="MDQ0379360.1"/>
    <property type="molecule type" value="Genomic_DNA"/>
</dbReference>
<dbReference type="InterPro" id="IPR006093">
    <property type="entry name" value="Oxy_OxRdtase_FAD_BS"/>
</dbReference>
<evidence type="ECO:0000313" key="8">
    <source>
        <dbReference type="Proteomes" id="UP001229651"/>
    </source>
</evidence>
<evidence type="ECO:0000256" key="5">
    <source>
        <dbReference type="ARBA" id="ARBA00023002"/>
    </source>
</evidence>
<name>A0ABU0EWV1_9PSEU</name>
<gene>
    <name evidence="7" type="ORF">FB470_003354</name>
</gene>
<dbReference type="InterPro" id="IPR006094">
    <property type="entry name" value="Oxid_FAD_bind_N"/>
</dbReference>
<keyword evidence="8" id="KW-1185">Reference proteome</keyword>
<dbReference type="PANTHER" id="PTHR42973:SF39">
    <property type="entry name" value="FAD-BINDING PCMH-TYPE DOMAIN-CONTAINING PROTEIN"/>
    <property type="match status" value="1"/>
</dbReference>
<comment type="similarity">
    <text evidence="2">Belongs to the oxygen-dependent FAD-linked oxidoreductase family.</text>
</comment>
<evidence type="ECO:0000256" key="2">
    <source>
        <dbReference type="ARBA" id="ARBA00005466"/>
    </source>
</evidence>
<reference evidence="7 8" key="1">
    <citation type="submission" date="2023-07" db="EMBL/GenBank/DDBJ databases">
        <title>Sequencing the genomes of 1000 actinobacteria strains.</title>
        <authorList>
            <person name="Klenk H.-P."/>
        </authorList>
    </citation>
    <scope>NUCLEOTIDE SEQUENCE [LARGE SCALE GENOMIC DNA]</scope>
    <source>
        <strain evidence="7 8">DSM 45805</strain>
    </source>
</reference>
<dbReference type="InterPro" id="IPR016167">
    <property type="entry name" value="FAD-bd_PCMH_sub1"/>
</dbReference>
<dbReference type="RefSeq" id="WP_306999310.1">
    <property type="nucleotide sequence ID" value="NZ_JAUSUT010000001.1"/>
</dbReference>